<accession>A0A0E9SIK7</accession>
<reference evidence="1" key="2">
    <citation type="journal article" date="2015" name="Fish Shellfish Immunol.">
        <title>Early steps in the European eel (Anguilla anguilla)-Vibrio vulnificus interaction in the gills: Role of the RtxA13 toxin.</title>
        <authorList>
            <person name="Callol A."/>
            <person name="Pajuelo D."/>
            <person name="Ebbesson L."/>
            <person name="Teles M."/>
            <person name="MacKenzie S."/>
            <person name="Amaro C."/>
        </authorList>
    </citation>
    <scope>NUCLEOTIDE SEQUENCE</scope>
</reference>
<protein>
    <submittedName>
        <fullName evidence="1">Uncharacterized protein</fullName>
    </submittedName>
</protein>
<evidence type="ECO:0000313" key="1">
    <source>
        <dbReference type="EMBL" id="JAH40313.1"/>
    </source>
</evidence>
<dbReference type="AlphaFoldDB" id="A0A0E9SIK7"/>
<proteinExistence type="predicted"/>
<dbReference type="EMBL" id="GBXM01068264">
    <property type="protein sequence ID" value="JAH40313.1"/>
    <property type="molecule type" value="Transcribed_RNA"/>
</dbReference>
<organism evidence="1">
    <name type="scientific">Anguilla anguilla</name>
    <name type="common">European freshwater eel</name>
    <name type="synonym">Muraena anguilla</name>
    <dbReference type="NCBI Taxonomy" id="7936"/>
    <lineage>
        <taxon>Eukaryota</taxon>
        <taxon>Metazoa</taxon>
        <taxon>Chordata</taxon>
        <taxon>Craniata</taxon>
        <taxon>Vertebrata</taxon>
        <taxon>Euteleostomi</taxon>
        <taxon>Actinopterygii</taxon>
        <taxon>Neopterygii</taxon>
        <taxon>Teleostei</taxon>
        <taxon>Anguilliformes</taxon>
        <taxon>Anguillidae</taxon>
        <taxon>Anguilla</taxon>
    </lineage>
</organism>
<reference evidence="1" key="1">
    <citation type="submission" date="2014-11" db="EMBL/GenBank/DDBJ databases">
        <authorList>
            <person name="Amaro Gonzalez C."/>
        </authorList>
    </citation>
    <scope>NUCLEOTIDE SEQUENCE</scope>
</reference>
<name>A0A0E9SIK7_ANGAN</name>
<sequence length="25" mass="2952">MPGVLLYPPHVPTYIFIYFNISRNV</sequence>